<dbReference type="Pfam" id="PF21467">
    <property type="entry name" value="BetaGal_gal-bd"/>
    <property type="match status" value="1"/>
</dbReference>
<dbReference type="SUPFAM" id="SSF49785">
    <property type="entry name" value="Galactose-binding domain-like"/>
    <property type="match status" value="1"/>
</dbReference>
<feature type="domain" description="Beta-galactosidase 1-like first all-beta" evidence="8">
    <location>
        <begin position="468"/>
        <end position="586"/>
    </location>
</feature>
<dbReference type="EMBL" id="WUBL01000113">
    <property type="protein sequence ID" value="KAF2965523.1"/>
    <property type="molecule type" value="Genomic_DNA"/>
</dbReference>
<dbReference type="PANTHER" id="PTHR23421">
    <property type="entry name" value="BETA-GALACTOSIDASE RELATED"/>
    <property type="match status" value="1"/>
</dbReference>
<feature type="domain" description="Glycoside hydrolase 35 catalytic" evidence="7">
    <location>
        <begin position="94"/>
        <end position="423"/>
    </location>
</feature>
<dbReference type="InterPro" id="IPR031330">
    <property type="entry name" value="Gly_Hdrlase_35_cat"/>
</dbReference>
<name>A0A7C8INC8_9PEZI</name>
<dbReference type="InterPro" id="IPR026283">
    <property type="entry name" value="B-gal_1-like"/>
</dbReference>
<dbReference type="Proteomes" id="UP000481858">
    <property type="component" value="Unassembled WGS sequence"/>
</dbReference>
<evidence type="ECO:0000259" key="7">
    <source>
        <dbReference type="Pfam" id="PF01301"/>
    </source>
</evidence>
<keyword evidence="11" id="KW-1185">Reference proteome</keyword>
<evidence type="ECO:0000256" key="2">
    <source>
        <dbReference type="ARBA" id="ARBA00022801"/>
    </source>
</evidence>
<evidence type="ECO:0000256" key="3">
    <source>
        <dbReference type="ARBA" id="ARBA00023295"/>
    </source>
</evidence>
<evidence type="ECO:0000313" key="11">
    <source>
        <dbReference type="Proteomes" id="UP000481858"/>
    </source>
</evidence>
<dbReference type="InterPro" id="IPR001944">
    <property type="entry name" value="Glycoside_Hdrlase_35"/>
</dbReference>
<organism evidence="10 11">
    <name type="scientific">Xylaria multiplex</name>
    <dbReference type="NCBI Taxonomy" id="323545"/>
    <lineage>
        <taxon>Eukaryota</taxon>
        <taxon>Fungi</taxon>
        <taxon>Dikarya</taxon>
        <taxon>Ascomycota</taxon>
        <taxon>Pezizomycotina</taxon>
        <taxon>Sordariomycetes</taxon>
        <taxon>Xylariomycetidae</taxon>
        <taxon>Xylariales</taxon>
        <taxon>Xylariaceae</taxon>
        <taxon>Xylaria</taxon>
    </lineage>
</organism>
<keyword evidence="3 5" id="KW-0326">Glycosidase</keyword>
<dbReference type="GO" id="GO:0005975">
    <property type="term" value="P:carbohydrate metabolic process"/>
    <property type="evidence" value="ECO:0007669"/>
    <property type="project" value="InterPro"/>
</dbReference>
<dbReference type="Gene3D" id="3.20.20.80">
    <property type="entry name" value="Glycosidases"/>
    <property type="match status" value="1"/>
</dbReference>
<evidence type="ECO:0000256" key="1">
    <source>
        <dbReference type="ARBA" id="ARBA00009809"/>
    </source>
</evidence>
<dbReference type="EC" id="3.2.1.23" evidence="5"/>
<dbReference type="InterPro" id="IPR017853">
    <property type="entry name" value="GH"/>
</dbReference>
<evidence type="ECO:0000259" key="8">
    <source>
        <dbReference type="Pfam" id="PF21317"/>
    </source>
</evidence>
<dbReference type="InterPro" id="IPR008979">
    <property type="entry name" value="Galactose-bd-like_sf"/>
</dbReference>
<gene>
    <name evidence="10" type="ORF">GQX73_g8047</name>
</gene>
<dbReference type="Pfam" id="PF21317">
    <property type="entry name" value="BetaGal_ABD_1"/>
    <property type="match status" value="1"/>
</dbReference>
<comment type="similarity">
    <text evidence="1 6">Belongs to the glycosyl hydrolase 35 family.</text>
</comment>
<evidence type="ECO:0000256" key="5">
    <source>
        <dbReference type="RuleBase" id="RU000675"/>
    </source>
</evidence>
<dbReference type="InterPro" id="IPR048913">
    <property type="entry name" value="BetaGal_gal-bd"/>
</dbReference>
<dbReference type="InterPro" id="IPR019801">
    <property type="entry name" value="Glyco_hydro_35_CS"/>
</dbReference>
<dbReference type="AlphaFoldDB" id="A0A7C8INC8"/>
<evidence type="ECO:0000259" key="9">
    <source>
        <dbReference type="Pfam" id="PF21467"/>
    </source>
</evidence>
<dbReference type="PRINTS" id="PR00742">
    <property type="entry name" value="GLHYDRLASE35"/>
</dbReference>
<dbReference type="Pfam" id="PF01301">
    <property type="entry name" value="Glyco_hydro_35"/>
    <property type="match status" value="1"/>
</dbReference>
<proteinExistence type="inferred from homology"/>
<dbReference type="InParanoid" id="A0A7C8INC8"/>
<protein>
    <recommendedName>
        <fullName evidence="5">Beta-galactosidase</fullName>
        <ecNumber evidence="5">3.2.1.23</ecNumber>
    </recommendedName>
</protein>
<dbReference type="OrthoDB" id="1657402at2759"/>
<dbReference type="SUPFAM" id="SSF51445">
    <property type="entry name" value="(Trans)glycosidases"/>
    <property type="match status" value="1"/>
</dbReference>
<reference evidence="10 11" key="1">
    <citation type="submission" date="2019-12" db="EMBL/GenBank/DDBJ databases">
        <title>Draft genome sequence of the ascomycete Xylaria multiplex DSM 110363.</title>
        <authorList>
            <person name="Buettner E."/>
            <person name="Kellner H."/>
        </authorList>
    </citation>
    <scope>NUCLEOTIDE SEQUENCE [LARGE SCALE GENOMIC DNA]</scope>
    <source>
        <strain evidence="10 11">DSM 110363</strain>
    </source>
</reference>
<evidence type="ECO:0000256" key="6">
    <source>
        <dbReference type="RuleBase" id="RU003679"/>
    </source>
</evidence>
<dbReference type="GO" id="GO:0004565">
    <property type="term" value="F:beta-galactosidase activity"/>
    <property type="evidence" value="ECO:0007669"/>
    <property type="project" value="UniProtKB-EC"/>
</dbReference>
<comment type="caution">
    <text evidence="10">The sequence shown here is derived from an EMBL/GenBank/DDBJ whole genome shotgun (WGS) entry which is preliminary data.</text>
</comment>
<keyword evidence="2 5" id="KW-0378">Hydrolase</keyword>
<comment type="catalytic activity">
    <reaction evidence="5">
        <text>Hydrolysis of terminal non-reducing beta-D-galactose residues in beta-D-galactosides.</text>
        <dbReference type="EC" id="3.2.1.23"/>
    </reaction>
</comment>
<accession>A0A7C8INC8</accession>
<evidence type="ECO:0000256" key="4">
    <source>
        <dbReference type="PIRSR" id="PIRSR006336-1"/>
    </source>
</evidence>
<dbReference type="Gene3D" id="2.60.120.260">
    <property type="entry name" value="Galactose-binding domain-like"/>
    <property type="match status" value="2"/>
</dbReference>
<feature type="active site" description="Nucleophile" evidence="4">
    <location>
        <position position="328"/>
    </location>
</feature>
<feature type="domain" description="Beta-galactosidase galactose-binding" evidence="9">
    <location>
        <begin position="617"/>
        <end position="682"/>
    </location>
</feature>
<sequence>MSLAKGGIECGDPTYLPEIERGVYSAHIENLRDNAYDGGRGSWPLGFACKPAMRWGTRIAAAALVAAGFTSAGGSSSSSSSDPAPAAFTYDRTSFYLHGAPYVIIGGQMDPQRIPAPYWRDRLAKARAMGLNTIFSYVYWNLLEPSPGDWKNDRDEQGGLPGISNDIAAFFRVAQEEGLNVILRPGPYICGEREWGGFPAWLAQVPGMRVRSSNALFMQAAEKYLVRLASDLKDTQVTRGGPLLMVQVENEYGSYGEDHVYTTGLRDILRRNFDVPLYTNDGGVDWTLAGGEVPEVLAEIDGDPWSGFAAREKYITTESELGPLMDGEYYTLAPDFWGAGNVHNTTVGRPGQIAQFVTDLDYVLGANNSISLYMFHGGTNFGFSNGAIWKNFTASFTTSYDYGSPLDESGRTNELYFTLRDTILKYVPPGSVPEPPENLPRLAIPAFELAPLVGLFDTLGNATLSKTPLTMEQLGQAYGFVLYEHVANATVKGVLQPGDRARDRVIVYVNGVKKGVVDSTYSQPAQVSVSLRRGDKLQLLVENLGRVDYWSRESGTFVALEDPYKGIQGDVTVGSRALLGWKIYSLPLEAPPSLSLSLASKHEVRQNLDTIAAGSPPVFYSGTFEVDGGEAADPALLDTFLAVPGGVKGNVWVNGFNLGRYWIIGPQQSLYLPGTLLKPVGNEVVILELEPEVGTAGLTVLGSAEREWGNYPDPDYL</sequence>
<dbReference type="InterPro" id="IPR048912">
    <property type="entry name" value="BetaGal1-like_ABD1"/>
</dbReference>
<evidence type="ECO:0000313" key="10">
    <source>
        <dbReference type="EMBL" id="KAF2965523.1"/>
    </source>
</evidence>
<dbReference type="PROSITE" id="PS01182">
    <property type="entry name" value="GLYCOSYL_HYDROL_F35"/>
    <property type="match status" value="1"/>
</dbReference>
<dbReference type="PIRSF" id="PIRSF006336">
    <property type="entry name" value="B-gal"/>
    <property type="match status" value="1"/>
</dbReference>
<feature type="active site" description="Proton donor" evidence="4">
    <location>
        <position position="251"/>
    </location>
</feature>